<dbReference type="SUPFAM" id="SSF88713">
    <property type="entry name" value="Glycoside hydrolase/deacetylase"/>
    <property type="match status" value="1"/>
</dbReference>
<dbReference type="PANTHER" id="PTHR45985">
    <property type="match status" value="1"/>
</dbReference>
<dbReference type="GO" id="GO:0005576">
    <property type="term" value="C:extracellular region"/>
    <property type="evidence" value="ECO:0007669"/>
    <property type="project" value="InterPro"/>
</dbReference>
<feature type="chain" id="PRO_5025454056" description="Chitin-binding type-2 domain-containing protein" evidence="1">
    <location>
        <begin position="22"/>
        <end position="437"/>
    </location>
</feature>
<dbReference type="Gene3D" id="2.170.140.10">
    <property type="entry name" value="Chitin binding domain"/>
    <property type="match status" value="1"/>
</dbReference>
<dbReference type="Pfam" id="PF01607">
    <property type="entry name" value="CBM_14"/>
    <property type="match status" value="1"/>
</dbReference>
<dbReference type="InterPro" id="IPR052740">
    <property type="entry name" value="CE4"/>
</dbReference>
<dbReference type="OrthoDB" id="504708at2759"/>
<keyword evidence="1" id="KW-0732">Signal</keyword>
<name>A0A6A4VR47_AMPAM</name>
<feature type="domain" description="Chitin-binding type-2" evidence="2">
    <location>
        <begin position="28"/>
        <end position="83"/>
    </location>
</feature>
<organism evidence="3 4">
    <name type="scientific">Amphibalanus amphitrite</name>
    <name type="common">Striped barnacle</name>
    <name type="synonym">Balanus amphitrite</name>
    <dbReference type="NCBI Taxonomy" id="1232801"/>
    <lineage>
        <taxon>Eukaryota</taxon>
        <taxon>Metazoa</taxon>
        <taxon>Ecdysozoa</taxon>
        <taxon>Arthropoda</taxon>
        <taxon>Crustacea</taxon>
        <taxon>Multicrustacea</taxon>
        <taxon>Cirripedia</taxon>
        <taxon>Thoracica</taxon>
        <taxon>Thoracicalcarea</taxon>
        <taxon>Balanomorpha</taxon>
        <taxon>Balanoidea</taxon>
        <taxon>Balanidae</taxon>
        <taxon>Amphibalaninae</taxon>
        <taxon>Amphibalanus</taxon>
    </lineage>
</organism>
<dbReference type="GO" id="GO:0005975">
    <property type="term" value="P:carbohydrate metabolic process"/>
    <property type="evidence" value="ECO:0007669"/>
    <property type="project" value="InterPro"/>
</dbReference>
<reference evidence="3 4" key="1">
    <citation type="submission" date="2019-07" db="EMBL/GenBank/DDBJ databases">
        <title>Draft genome assembly of a fouling barnacle, Amphibalanus amphitrite (Darwin, 1854): The first reference genome for Thecostraca.</title>
        <authorList>
            <person name="Kim W."/>
        </authorList>
    </citation>
    <scope>NUCLEOTIDE SEQUENCE [LARGE SCALE GENOMIC DNA]</scope>
    <source>
        <strain evidence="3">SNU_AA5</strain>
        <tissue evidence="3">Soma without cirri and trophi</tissue>
    </source>
</reference>
<dbReference type="InterPro" id="IPR002557">
    <property type="entry name" value="Chitin-bd_dom"/>
</dbReference>
<protein>
    <recommendedName>
        <fullName evidence="2">Chitin-binding type-2 domain-containing protein</fullName>
    </recommendedName>
</protein>
<evidence type="ECO:0000313" key="3">
    <source>
        <dbReference type="EMBL" id="KAF0291691.1"/>
    </source>
</evidence>
<gene>
    <name evidence="3" type="ORF">FJT64_010266</name>
</gene>
<dbReference type="InterPro" id="IPR011330">
    <property type="entry name" value="Glyco_hydro/deAcase_b/a-brl"/>
</dbReference>
<dbReference type="Gene3D" id="3.20.20.370">
    <property type="entry name" value="Glycoside hydrolase/deacetylase"/>
    <property type="match status" value="1"/>
</dbReference>
<comment type="caution">
    <text evidence="3">The sequence shown here is derived from an EMBL/GenBank/DDBJ whole genome shotgun (WGS) entry which is preliminary data.</text>
</comment>
<evidence type="ECO:0000256" key="1">
    <source>
        <dbReference type="SAM" id="SignalP"/>
    </source>
</evidence>
<dbReference type="AlphaFoldDB" id="A0A6A4VR47"/>
<dbReference type="EMBL" id="VIIS01001862">
    <property type="protein sequence ID" value="KAF0291691.1"/>
    <property type="molecule type" value="Genomic_DNA"/>
</dbReference>
<dbReference type="PROSITE" id="PS50940">
    <property type="entry name" value="CHIT_BIND_II"/>
    <property type="match status" value="1"/>
</dbReference>
<dbReference type="GO" id="GO:0008061">
    <property type="term" value="F:chitin binding"/>
    <property type="evidence" value="ECO:0007669"/>
    <property type="project" value="InterPro"/>
</dbReference>
<accession>A0A6A4VR47</accession>
<proteinExistence type="predicted"/>
<dbReference type="Proteomes" id="UP000440578">
    <property type="component" value="Unassembled WGS sequence"/>
</dbReference>
<dbReference type="SUPFAM" id="SSF57625">
    <property type="entry name" value="Invertebrate chitin-binding proteins"/>
    <property type="match status" value="1"/>
</dbReference>
<dbReference type="PANTHER" id="PTHR45985:SF3">
    <property type="entry name" value="CHITIN DEACETYLASE-LIKE 4"/>
    <property type="match status" value="1"/>
</dbReference>
<sequence length="437" mass="49892">MARWCLLLAAGLLASFGPVESQFPQDQGFQCPAKDGYFADPDNCRKFYQCVDEYPYDQLCPSGLHWDDRRKQCDFKDVAECGPITTTPGPPTTEDPYKATSCDTANCPLPNCFCSKDGTLIPGGLDPSETPQMIILALDGAVNGQNYEHYVRLFNDTEHKNPNECPMRGTFFISHEYTDYQMVQQLYSKSHEIALYSVTRTRSGFKEMVGMRTMLNLWANVSEFEVLGMRSPRLKPGGNEQFNMMLDYGFVWDSSVSVPPVRVPVWPYTLDYKIPHDCRSGGCPTSQYPGKGHSNHSTREDFNRHYENNRAPYVMSFHTNWFNEANLIEGLNKFLKDDTWFVTMTQALLWMSDPVPVNQISQFDDWDCRKRKEVPPPACNLPNSCKVPFKPPPDVDKRWIPGTRYMGTCFSCPKQYPWLYDVDGDGGQADFFEPPEV</sequence>
<keyword evidence="4" id="KW-1185">Reference proteome</keyword>
<evidence type="ECO:0000259" key="2">
    <source>
        <dbReference type="PROSITE" id="PS50940"/>
    </source>
</evidence>
<dbReference type="InterPro" id="IPR036508">
    <property type="entry name" value="Chitin-bd_dom_sf"/>
</dbReference>
<evidence type="ECO:0000313" key="4">
    <source>
        <dbReference type="Proteomes" id="UP000440578"/>
    </source>
</evidence>
<dbReference type="SMART" id="SM00494">
    <property type="entry name" value="ChtBD2"/>
    <property type="match status" value="1"/>
</dbReference>
<feature type="signal peptide" evidence="1">
    <location>
        <begin position="1"/>
        <end position="21"/>
    </location>
</feature>